<keyword evidence="2" id="KW-1185">Reference proteome</keyword>
<accession>A0ABT6X878</accession>
<protein>
    <recommendedName>
        <fullName evidence="3">Phage tail protein</fullName>
    </recommendedName>
</protein>
<evidence type="ECO:0000313" key="2">
    <source>
        <dbReference type="Proteomes" id="UP001431902"/>
    </source>
</evidence>
<organism evidence="1 2">
    <name type="scientific">Limnohabitans lacus</name>
    <dbReference type="NCBI Taxonomy" id="3045173"/>
    <lineage>
        <taxon>Bacteria</taxon>
        <taxon>Pseudomonadati</taxon>
        <taxon>Pseudomonadota</taxon>
        <taxon>Betaproteobacteria</taxon>
        <taxon>Burkholderiales</taxon>
        <taxon>Comamonadaceae</taxon>
        <taxon>Limnohabitans</taxon>
    </lineage>
</organism>
<comment type="caution">
    <text evidence="1">The sequence shown here is derived from an EMBL/GenBank/DDBJ whole genome shotgun (WGS) entry which is preliminary data.</text>
</comment>
<reference evidence="1" key="1">
    <citation type="submission" date="2023-05" db="EMBL/GenBank/DDBJ databases">
        <title>Limnohabitans sp. strain HM2-2 Genome sequencing and assembly.</title>
        <authorList>
            <person name="Jung Y."/>
        </authorList>
    </citation>
    <scope>NUCLEOTIDE SEQUENCE</scope>
    <source>
        <strain evidence="1">HM2-2</strain>
    </source>
</reference>
<dbReference type="RefSeq" id="WP_283224702.1">
    <property type="nucleotide sequence ID" value="NZ_JASGBH010000007.1"/>
</dbReference>
<dbReference type="EMBL" id="JASGBH010000007">
    <property type="protein sequence ID" value="MDI9234328.1"/>
    <property type="molecule type" value="Genomic_DNA"/>
</dbReference>
<proteinExistence type="predicted"/>
<name>A0ABT6X878_9BURK</name>
<evidence type="ECO:0000313" key="1">
    <source>
        <dbReference type="EMBL" id="MDI9234328.1"/>
    </source>
</evidence>
<evidence type="ECO:0008006" key="3">
    <source>
        <dbReference type="Google" id="ProtNLM"/>
    </source>
</evidence>
<sequence length="74" mass="7970">MAGFTVTQLEAIEKAIASGTLKVRYDGKEIQYQDMASLMNARNVMRDELIANGLLASTGGNARGVSTVAEFCRD</sequence>
<dbReference type="Proteomes" id="UP001431902">
    <property type="component" value="Unassembled WGS sequence"/>
</dbReference>
<dbReference type="NCBIfam" id="NF047331">
    <property type="entry name" value="phage_HTJ"/>
    <property type="match status" value="1"/>
</dbReference>
<gene>
    <name evidence="1" type="ORF">QLQ16_10815</name>
</gene>